<keyword evidence="27" id="KW-1185">Reference proteome</keyword>
<evidence type="ECO:0000313" key="27">
    <source>
        <dbReference type="Proteomes" id="UP000054007"/>
    </source>
</evidence>
<proteinExistence type="inferred from homology"/>
<protein>
    <recommendedName>
        <fullName evidence="20">chitin deacetylase</fullName>
        <ecNumber evidence="20">3.5.1.41</ecNumber>
    </recommendedName>
</protein>
<dbReference type="GO" id="GO:0005886">
    <property type="term" value="C:plasma membrane"/>
    <property type="evidence" value="ECO:0007669"/>
    <property type="project" value="UniProtKB-SubCell"/>
</dbReference>
<comment type="catalytic activity">
    <reaction evidence="21">
        <text>[(1-&gt;4)-N-acetyl-beta-D-glucosaminyl](n) + n H2O = chitosan + n acetate</text>
        <dbReference type="Rhea" id="RHEA:10464"/>
        <dbReference type="Rhea" id="RHEA-COMP:9593"/>
        <dbReference type="Rhea" id="RHEA-COMP:9597"/>
        <dbReference type="ChEBI" id="CHEBI:15377"/>
        <dbReference type="ChEBI" id="CHEBI:17029"/>
        <dbReference type="ChEBI" id="CHEBI:30089"/>
        <dbReference type="ChEBI" id="CHEBI:57704"/>
        <dbReference type="EC" id="3.5.1.41"/>
    </reaction>
    <physiologicalReaction direction="left-to-right" evidence="21">
        <dbReference type="Rhea" id="RHEA:10465"/>
    </physiologicalReaction>
</comment>
<comment type="similarity">
    <text evidence="4">Belongs to the polysaccharide deacetylase family.</text>
</comment>
<comment type="cofactor">
    <cofactor evidence="1">
        <name>Co(2+)</name>
        <dbReference type="ChEBI" id="CHEBI:48828"/>
    </cofactor>
</comment>
<evidence type="ECO:0000256" key="10">
    <source>
        <dbReference type="ARBA" id="ARBA00022729"/>
    </source>
</evidence>
<evidence type="ECO:0000256" key="23">
    <source>
        <dbReference type="SAM" id="Phobius"/>
    </source>
</evidence>
<evidence type="ECO:0000256" key="6">
    <source>
        <dbReference type="ARBA" id="ARBA00022512"/>
    </source>
</evidence>
<dbReference type="Gene3D" id="3.20.20.370">
    <property type="entry name" value="Glycoside hydrolase/deacetylase"/>
    <property type="match status" value="1"/>
</dbReference>
<dbReference type="AlphaFoldDB" id="A0A0D7BA82"/>
<name>A0A0D7BA82_9AGAR</name>
<dbReference type="SUPFAM" id="SSF88713">
    <property type="entry name" value="Glycoside hydrolase/deacetylase"/>
    <property type="match status" value="1"/>
</dbReference>
<dbReference type="InterPro" id="IPR002509">
    <property type="entry name" value="NODB_dom"/>
</dbReference>
<evidence type="ECO:0000256" key="21">
    <source>
        <dbReference type="ARBA" id="ARBA00048494"/>
    </source>
</evidence>
<accession>A0A0D7BA82</accession>
<dbReference type="GO" id="GO:0000272">
    <property type="term" value="P:polysaccharide catabolic process"/>
    <property type="evidence" value="ECO:0007669"/>
    <property type="project" value="UniProtKB-KW"/>
</dbReference>
<gene>
    <name evidence="26" type="ORF">CYLTODRAFT_437149</name>
</gene>
<evidence type="ECO:0000256" key="19">
    <source>
        <dbReference type="ARBA" id="ARBA00023326"/>
    </source>
</evidence>
<evidence type="ECO:0000256" key="22">
    <source>
        <dbReference type="SAM" id="MobiDB-lite"/>
    </source>
</evidence>
<dbReference type="GO" id="GO:0009272">
    <property type="term" value="P:fungal-type cell wall biogenesis"/>
    <property type="evidence" value="ECO:0007669"/>
    <property type="project" value="UniProtKB-ARBA"/>
</dbReference>
<feature type="region of interest" description="Disordered" evidence="22">
    <location>
        <begin position="24"/>
        <end position="70"/>
    </location>
</feature>
<dbReference type="FunFam" id="3.20.20.370:FF:000004">
    <property type="entry name" value="Related to Chitin deacetylase"/>
    <property type="match status" value="1"/>
</dbReference>
<dbReference type="GO" id="GO:0071555">
    <property type="term" value="P:cell wall organization"/>
    <property type="evidence" value="ECO:0007669"/>
    <property type="project" value="UniProtKB-KW"/>
</dbReference>
<evidence type="ECO:0000256" key="13">
    <source>
        <dbReference type="ARBA" id="ARBA00023136"/>
    </source>
</evidence>
<dbReference type="PANTHER" id="PTHR10587">
    <property type="entry name" value="GLYCOSYL TRANSFERASE-RELATED"/>
    <property type="match status" value="1"/>
</dbReference>
<feature type="compositionally biased region" description="Low complexity" evidence="22">
    <location>
        <begin position="27"/>
        <end position="59"/>
    </location>
</feature>
<evidence type="ECO:0000256" key="4">
    <source>
        <dbReference type="ARBA" id="ARBA00010973"/>
    </source>
</evidence>
<evidence type="ECO:0000256" key="11">
    <source>
        <dbReference type="ARBA" id="ARBA00022801"/>
    </source>
</evidence>
<organism evidence="26 27">
    <name type="scientific">Cylindrobasidium torrendii FP15055 ss-10</name>
    <dbReference type="NCBI Taxonomy" id="1314674"/>
    <lineage>
        <taxon>Eukaryota</taxon>
        <taxon>Fungi</taxon>
        <taxon>Dikarya</taxon>
        <taxon>Basidiomycota</taxon>
        <taxon>Agaricomycotina</taxon>
        <taxon>Agaricomycetes</taxon>
        <taxon>Agaricomycetidae</taxon>
        <taxon>Agaricales</taxon>
        <taxon>Marasmiineae</taxon>
        <taxon>Physalacriaceae</taxon>
        <taxon>Cylindrobasidium</taxon>
    </lineage>
</organism>
<dbReference type="Proteomes" id="UP000054007">
    <property type="component" value="Unassembled WGS sequence"/>
</dbReference>
<dbReference type="InterPro" id="IPR050248">
    <property type="entry name" value="Polysacc_deacetylase_ArnD"/>
</dbReference>
<evidence type="ECO:0000256" key="1">
    <source>
        <dbReference type="ARBA" id="ARBA00001941"/>
    </source>
</evidence>
<feature type="signal peptide" evidence="24">
    <location>
        <begin position="1"/>
        <end position="18"/>
    </location>
</feature>
<evidence type="ECO:0000256" key="5">
    <source>
        <dbReference type="ARBA" id="ARBA00022475"/>
    </source>
</evidence>
<keyword evidence="7" id="KW-0964">Secreted</keyword>
<evidence type="ECO:0000256" key="14">
    <source>
        <dbReference type="ARBA" id="ARBA00023180"/>
    </source>
</evidence>
<dbReference type="PROSITE" id="PS51677">
    <property type="entry name" value="NODB"/>
    <property type="match status" value="1"/>
</dbReference>
<keyword evidence="15" id="KW-0119">Carbohydrate metabolism</keyword>
<evidence type="ECO:0000256" key="16">
    <source>
        <dbReference type="ARBA" id="ARBA00023285"/>
    </source>
</evidence>
<keyword evidence="10 24" id="KW-0732">Signal</keyword>
<keyword evidence="9" id="KW-0479">Metal-binding</keyword>
<keyword evidence="23" id="KW-1133">Transmembrane helix</keyword>
<dbReference type="STRING" id="1314674.A0A0D7BA82"/>
<sequence length="459" mass="48836">MRLHFLLSVFAAIGAANAHNLHHAAAKHQATGSNTSSSSPSSSSSASAASASGSSTSSSSGGGGSASNIVEVPPLNEITLGMPTGTVWAASTTYNAGTKPTISGIDNAPNMPAFVFQPDQWPTQDKPPPTDSEQVKVWMKELEGHNIPDLKPTTDGTCLADADLAKDAESRGWWTCGGWTRSTDIVACKDKLTWGVSFDDGPSPYTPKLLKYLDEKDISATFFVVGSRVIERPAILRQEYMSGHEISVHTWSHTHLTTQTTEQIVAELGWTRSAIQAVLGVTPTTMRPPYGDIDDRVRAISLAMGMVPIMWTRTQAATFDTNDWGVAAGLMTGEECIQTFNAILGNASQLDTGMIVLAHDLFEITVDLNVGFNLEAAQSHNPAFTLKAIGQCMNLPPTDLYRETNTNKTFPGTKENFDVDGDGKADTALVDSVSDAAVMATSCSLAMLTGFFAVLVGLV</sequence>
<evidence type="ECO:0000256" key="24">
    <source>
        <dbReference type="SAM" id="SignalP"/>
    </source>
</evidence>
<keyword evidence="19" id="KW-0624">Polysaccharide degradation</keyword>
<keyword evidence="17" id="KW-0449">Lipoprotein</keyword>
<dbReference type="EC" id="3.5.1.41" evidence="20"/>
<feature type="domain" description="NodB homology" evidence="25">
    <location>
        <begin position="192"/>
        <end position="385"/>
    </location>
</feature>
<keyword evidence="5" id="KW-1003">Cell membrane</keyword>
<evidence type="ECO:0000256" key="15">
    <source>
        <dbReference type="ARBA" id="ARBA00023277"/>
    </source>
</evidence>
<evidence type="ECO:0000256" key="20">
    <source>
        <dbReference type="ARBA" id="ARBA00024056"/>
    </source>
</evidence>
<dbReference type="GO" id="GO:0046872">
    <property type="term" value="F:metal ion binding"/>
    <property type="evidence" value="ECO:0007669"/>
    <property type="project" value="UniProtKB-KW"/>
</dbReference>
<feature type="chain" id="PRO_5002317213" description="chitin deacetylase" evidence="24">
    <location>
        <begin position="19"/>
        <end position="459"/>
    </location>
</feature>
<dbReference type="Pfam" id="PF01522">
    <property type="entry name" value="Polysacc_deac_1"/>
    <property type="match status" value="1"/>
</dbReference>
<evidence type="ECO:0000256" key="12">
    <source>
        <dbReference type="ARBA" id="ARBA00023024"/>
    </source>
</evidence>
<dbReference type="OrthoDB" id="407355at2759"/>
<dbReference type="GO" id="GO:0006032">
    <property type="term" value="P:chitin catabolic process"/>
    <property type="evidence" value="ECO:0007669"/>
    <property type="project" value="UniProtKB-KW"/>
</dbReference>
<evidence type="ECO:0000256" key="3">
    <source>
        <dbReference type="ARBA" id="ARBA00004609"/>
    </source>
</evidence>
<keyword evidence="12" id="KW-0146">Chitin degradation</keyword>
<keyword evidence="16" id="KW-0170">Cobalt</keyword>
<keyword evidence="23" id="KW-0812">Transmembrane</keyword>
<reference evidence="26 27" key="1">
    <citation type="journal article" date="2015" name="Fungal Genet. Biol.">
        <title>Evolution of novel wood decay mechanisms in Agaricales revealed by the genome sequences of Fistulina hepatica and Cylindrobasidium torrendii.</title>
        <authorList>
            <person name="Floudas D."/>
            <person name="Held B.W."/>
            <person name="Riley R."/>
            <person name="Nagy L.G."/>
            <person name="Koehler G."/>
            <person name="Ransdell A.S."/>
            <person name="Younus H."/>
            <person name="Chow J."/>
            <person name="Chiniquy J."/>
            <person name="Lipzen A."/>
            <person name="Tritt A."/>
            <person name="Sun H."/>
            <person name="Haridas S."/>
            <person name="LaButti K."/>
            <person name="Ohm R.A."/>
            <person name="Kues U."/>
            <person name="Blanchette R.A."/>
            <person name="Grigoriev I.V."/>
            <person name="Minto R.E."/>
            <person name="Hibbett D.S."/>
        </authorList>
    </citation>
    <scope>NUCLEOTIDE SEQUENCE [LARGE SCALE GENOMIC DNA]</scope>
    <source>
        <strain evidence="26 27">FP15055 ss-10</strain>
    </source>
</reference>
<feature type="transmembrane region" description="Helical" evidence="23">
    <location>
        <begin position="436"/>
        <end position="458"/>
    </location>
</feature>
<evidence type="ECO:0000313" key="26">
    <source>
        <dbReference type="EMBL" id="KIY67145.1"/>
    </source>
</evidence>
<evidence type="ECO:0000256" key="2">
    <source>
        <dbReference type="ARBA" id="ARBA00004191"/>
    </source>
</evidence>
<keyword evidence="14" id="KW-0325">Glycoprotein</keyword>
<evidence type="ECO:0000256" key="18">
    <source>
        <dbReference type="ARBA" id="ARBA00023316"/>
    </source>
</evidence>
<dbReference type="GO" id="GO:0098552">
    <property type="term" value="C:side of membrane"/>
    <property type="evidence" value="ECO:0007669"/>
    <property type="project" value="UniProtKB-KW"/>
</dbReference>
<evidence type="ECO:0000256" key="8">
    <source>
        <dbReference type="ARBA" id="ARBA00022622"/>
    </source>
</evidence>
<keyword evidence="6" id="KW-0134">Cell wall</keyword>
<keyword evidence="13 23" id="KW-0472">Membrane</keyword>
<comment type="subcellular location">
    <subcellularLocation>
        <location evidence="3">Cell membrane</location>
        <topology evidence="3">Lipid-anchor</topology>
        <topology evidence="3">GPI-anchor</topology>
    </subcellularLocation>
    <subcellularLocation>
        <location evidence="2">Secreted</location>
        <location evidence="2">Cell wall</location>
    </subcellularLocation>
</comment>
<evidence type="ECO:0000256" key="17">
    <source>
        <dbReference type="ARBA" id="ARBA00023288"/>
    </source>
</evidence>
<evidence type="ECO:0000259" key="25">
    <source>
        <dbReference type="PROSITE" id="PS51677"/>
    </source>
</evidence>
<keyword evidence="18" id="KW-0961">Cell wall biogenesis/degradation</keyword>
<dbReference type="GO" id="GO:0004099">
    <property type="term" value="F:chitin deacetylase activity"/>
    <property type="evidence" value="ECO:0007669"/>
    <property type="project" value="UniProtKB-EC"/>
</dbReference>
<dbReference type="PANTHER" id="PTHR10587:SF133">
    <property type="entry name" value="CHITIN DEACETYLASE 1-RELATED"/>
    <property type="match status" value="1"/>
</dbReference>
<keyword evidence="8" id="KW-0336">GPI-anchor</keyword>
<dbReference type="EMBL" id="KN880533">
    <property type="protein sequence ID" value="KIY67145.1"/>
    <property type="molecule type" value="Genomic_DNA"/>
</dbReference>
<keyword evidence="11" id="KW-0378">Hydrolase</keyword>
<evidence type="ECO:0000256" key="9">
    <source>
        <dbReference type="ARBA" id="ARBA00022723"/>
    </source>
</evidence>
<dbReference type="InterPro" id="IPR011330">
    <property type="entry name" value="Glyco_hydro/deAcase_b/a-brl"/>
</dbReference>
<evidence type="ECO:0000256" key="7">
    <source>
        <dbReference type="ARBA" id="ARBA00022525"/>
    </source>
</evidence>